<reference evidence="1 2" key="1">
    <citation type="submission" date="2024-02" db="EMBL/GenBank/DDBJ databases">
        <title>Expansion and revision of Xanthobacter and proposal of Roseixanthobacter gen. nov.</title>
        <authorList>
            <person name="Soltysiak M.P.M."/>
            <person name="Jalihal A."/>
            <person name="Ory A."/>
            <person name="Chrisophersen C."/>
            <person name="Lee A.D."/>
            <person name="Boulton J."/>
            <person name="Springer M."/>
        </authorList>
    </citation>
    <scope>NUCLEOTIDE SEQUENCE [LARGE SCALE GENOMIC DNA]</scope>
    <source>
        <strain evidence="1 2">23A</strain>
    </source>
</reference>
<dbReference type="EMBL" id="JBAFVH010000011">
    <property type="protein sequence ID" value="MFG1374271.1"/>
    <property type="molecule type" value="Genomic_DNA"/>
</dbReference>
<dbReference type="SUPFAM" id="SSF52218">
    <property type="entry name" value="Flavoproteins"/>
    <property type="match status" value="1"/>
</dbReference>
<dbReference type="Proteomes" id="UP001604002">
    <property type="component" value="Unassembled WGS sequence"/>
</dbReference>
<keyword evidence="2" id="KW-1185">Reference proteome</keyword>
<evidence type="ECO:0008006" key="3">
    <source>
        <dbReference type="Google" id="ProtNLM"/>
    </source>
</evidence>
<evidence type="ECO:0000313" key="2">
    <source>
        <dbReference type="Proteomes" id="UP001604002"/>
    </source>
</evidence>
<comment type="caution">
    <text evidence="1">The sequence shown here is derived from an EMBL/GenBank/DDBJ whole genome shotgun (WGS) entry which is preliminary data.</text>
</comment>
<gene>
    <name evidence="1" type="ORF">V5F32_18990</name>
</gene>
<evidence type="ECO:0000313" key="1">
    <source>
        <dbReference type="EMBL" id="MFG1374271.1"/>
    </source>
</evidence>
<proteinExistence type="predicted"/>
<protein>
    <recommendedName>
        <fullName evidence="3">NADPH-dependent FMN reductase</fullName>
    </recommendedName>
</protein>
<dbReference type="Gene3D" id="3.40.50.360">
    <property type="match status" value="1"/>
</dbReference>
<dbReference type="RefSeq" id="WP_393993928.1">
    <property type="nucleotide sequence ID" value="NZ_JBAFVH010000011.1"/>
</dbReference>
<sequence length="84" mass="8946">MQIALFAARHGMNWINLGLPPANHSTAGSEADPNRLCSWLGARAPSNTDKGPDLAPPEADFATARHLGRRVATITLQFARGRAA</sequence>
<organism evidence="1 2">
    <name type="scientific">Xanthobacter oligotrophicus</name>
    <dbReference type="NCBI Taxonomy" id="2607286"/>
    <lineage>
        <taxon>Bacteria</taxon>
        <taxon>Pseudomonadati</taxon>
        <taxon>Pseudomonadota</taxon>
        <taxon>Alphaproteobacteria</taxon>
        <taxon>Hyphomicrobiales</taxon>
        <taxon>Xanthobacteraceae</taxon>
        <taxon>Xanthobacter</taxon>
    </lineage>
</organism>
<name>A0ABW6ZZS9_9HYPH</name>
<accession>A0ABW6ZZS9</accession>
<dbReference type="InterPro" id="IPR029039">
    <property type="entry name" value="Flavoprotein-like_sf"/>
</dbReference>